<reference evidence="3" key="1">
    <citation type="journal article" date="2021" name="Microb. Physiol.">
        <title>Proteogenomic Insights into the Physiology of Marine, Sulfate-Reducing, Filamentous Desulfonema limicola and Desulfonema magnum.</title>
        <authorList>
            <person name="Schnaars V."/>
            <person name="Wohlbrand L."/>
            <person name="Scheve S."/>
            <person name="Hinrichs C."/>
            <person name="Reinhardt R."/>
            <person name="Rabus R."/>
        </authorList>
    </citation>
    <scope>NUCLEOTIDE SEQUENCE</scope>
    <source>
        <strain evidence="3">5ac10</strain>
    </source>
</reference>
<dbReference type="RefSeq" id="WP_207687079.1">
    <property type="nucleotide sequence ID" value="NZ_CP061799.1"/>
</dbReference>
<accession>A0A975B8Z7</accession>
<feature type="coiled-coil region" evidence="1">
    <location>
        <begin position="169"/>
        <end position="196"/>
    </location>
</feature>
<dbReference type="InterPro" id="IPR041718">
    <property type="entry name" value="IS607_transposase-like"/>
</dbReference>
<dbReference type="SMART" id="SM00857">
    <property type="entry name" value="Resolvase"/>
    <property type="match status" value="1"/>
</dbReference>
<dbReference type="InterPro" id="IPR036162">
    <property type="entry name" value="Resolvase-like_N_sf"/>
</dbReference>
<dbReference type="NCBIfam" id="NF033518">
    <property type="entry name" value="transpos_IS607"/>
    <property type="match status" value="1"/>
</dbReference>
<dbReference type="EMBL" id="CP061799">
    <property type="protein sequence ID" value="QTA80995.1"/>
    <property type="molecule type" value="Genomic_DNA"/>
</dbReference>
<dbReference type="PANTHER" id="PTHR36172:SF1">
    <property type="entry name" value="RESOLVASE-RELATED"/>
    <property type="match status" value="1"/>
</dbReference>
<dbReference type="Gene3D" id="1.10.287.2170">
    <property type="match status" value="1"/>
</dbReference>
<dbReference type="GO" id="GO:0003677">
    <property type="term" value="F:DNA binding"/>
    <property type="evidence" value="ECO:0007669"/>
    <property type="project" value="InterPro"/>
</dbReference>
<proteinExistence type="predicted"/>
<feature type="domain" description="Resolvase/invertase-type recombinase catalytic" evidence="2">
    <location>
        <begin position="50"/>
        <end position="189"/>
    </location>
</feature>
<dbReference type="InterPro" id="IPR048046">
    <property type="entry name" value="Transpos_IS607"/>
</dbReference>
<organism evidence="3 4">
    <name type="scientific">Desulfonema limicola</name>
    <dbReference type="NCBI Taxonomy" id="45656"/>
    <lineage>
        <taxon>Bacteria</taxon>
        <taxon>Pseudomonadati</taxon>
        <taxon>Thermodesulfobacteriota</taxon>
        <taxon>Desulfobacteria</taxon>
        <taxon>Desulfobacterales</taxon>
        <taxon>Desulfococcaceae</taxon>
        <taxon>Desulfonema</taxon>
    </lineage>
</organism>
<dbReference type="SUPFAM" id="SSF53041">
    <property type="entry name" value="Resolvase-like"/>
    <property type="match status" value="1"/>
</dbReference>
<protein>
    <submittedName>
        <fullName evidence="3">Resolvase N-terminal domain-containing protein</fullName>
    </submittedName>
</protein>
<gene>
    <name evidence="3" type="ORF">dnl_33140</name>
</gene>
<dbReference type="Proteomes" id="UP000663720">
    <property type="component" value="Chromosome"/>
</dbReference>
<name>A0A975B8Z7_9BACT</name>
<dbReference type="Pfam" id="PF00239">
    <property type="entry name" value="Resolvase"/>
    <property type="match status" value="1"/>
</dbReference>
<dbReference type="GO" id="GO:0000150">
    <property type="term" value="F:DNA strand exchange activity"/>
    <property type="evidence" value="ECO:0007669"/>
    <property type="project" value="InterPro"/>
</dbReference>
<dbReference type="PANTHER" id="PTHR36172">
    <property type="match status" value="1"/>
</dbReference>
<keyword evidence="1" id="KW-0175">Coiled coil</keyword>
<evidence type="ECO:0000313" key="3">
    <source>
        <dbReference type="EMBL" id="QTA80995.1"/>
    </source>
</evidence>
<evidence type="ECO:0000259" key="2">
    <source>
        <dbReference type="PROSITE" id="PS51736"/>
    </source>
</evidence>
<dbReference type="Gene3D" id="3.40.50.1390">
    <property type="entry name" value="Resolvase, N-terminal catalytic domain"/>
    <property type="match status" value="1"/>
</dbReference>
<dbReference type="PROSITE" id="PS51736">
    <property type="entry name" value="RECOMBINASES_3"/>
    <property type="match status" value="1"/>
</dbReference>
<evidence type="ECO:0000256" key="1">
    <source>
        <dbReference type="SAM" id="Coils"/>
    </source>
</evidence>
<dbReference type="InterPro" id="IPR006119">
    <property type="entry name" value="Resolv_N"/>
</dbReference>
<dbReference type="AlphaFoldDB" id="A0A975B8Z7"/>
<dbReference type="CDD" id="cd03769">
    <property type="entry name" value="SR_IS607_transposase_like"/>
    <property type="match status" value="1"/>
</dbReference>
<keyword evidence="4" id="KW-1185">Reference proteome</keyword>
<dbReference type="FunFam" id="3.40.50.1390:FF:000002">
    <property type="entry name" value="ORF1 in transposon ISC1904"/>
    <property type="match status" value="1"/>
</dbReference>
<sequence length="198" mass="22959">MKILSEYAKEHGIKYRAAWNRYKAGKIPDAYQDEFGKILIPENSPGRPEYTVCYARVSSSENKKNLETQAERLCSYCAAKGWQIKEVVKECASGLNDNRPRLTKLLKNPAVTRIVVEHKDRLTRFGFNYIKLFKESQGCRIEIINESSNDRDELMQDFVSLVTSFTARLYGLRRSKRKTEKLIQELENENKKIVKGND</sequence>
<dbReference type="KEGG" id="dli:dnl_33140"/>
<evidence type="ECO:0000313" key="4">
    <source>
        <dbReference type="Proteomes" id="UP000663720"/>
    </source>
</evidence>
<dbReference type="InterPro" id="IPR051491">
    <property type="entry name" value="Recombinase/Transposase-rel"/>
</dbReference>